<dbReference type="EMBL" id="BMSX01000005">
    <property type="protein sequence ID" value="GGR09952.1"/>
    <property type="molecule type" value="Genomic_DNA"/>
</dbReference>
<evidence type="ECO:0000313" key="1">
    <source>
        <dbReference type="EMBL" id="GGR09952.1"/>
    </source>
</evidence>
<gene>
    <name evidence="1" type="ORF">GCM10010251_27240</name>
</gene>
<dbReference type="Proteomes" id="UP000658320">
    <property type="component" value="Unassembled WGS sequence"/>
</dbReference>
<sequence length="92" mass="9980">MTSCETCRRPNLTSSISHGVEYVSTWPVLIVTFLRQGFEMEGRGPAVGADVGDVPSRTDGAGAQDEALRFTRCLDDDVGTRSLGQIGDHRPR</sequence>
<dbReference type="AlphaFoldDB" id="A0A918F6N9"/>
<evidence type="ECO:0000313" key="2">
    <source>
        <dbReference type="Proteomes" id="UP000658320"/>
    </source>
</evidence>
<organism evidence="1 2">
    <name type="scientific">Streptomyces aurantiogriseus</name>
    <dbReference type="NCBI Taxonomy" id="66870"/>
    <lineage>
        <taxon>Bacteria</taxon>
        <taxon>Bacillati</taxon>
        <taxon>Actinomycetota</taxon>
        <taxon>Actinomycetes</taxon>
        <taxon>Kitasatosporales</taxon>
        <taxon>Streptomycetaceae</taxon>
        <taxon>Streptomyces</taxon>
    </lineage>
</organism>
<reference evidence="1" key="2">
    <citation type="submission" date="2020-09" db="EMBL/GenBank/DDBJ databases">
        <authorList>
            <person name="Sun Q."/>
            <person name="Ohkuma M."/>
        </authorList>
    </citation>
    <scope>NUCLEOTIDE SEQUENCE</scope>
    <source>
        <strain evidence="1">JCM 4346</strain>
    </source>
</reference>
<keyword evidence="2" id="KW-1185">Reference proteome</keyword>
<comment type="caution">
    <text evidence="1">The sequence shown here is derived from an EMBL/GenBank/DDBJ whole genome shotgun (WGS) entry which is preliminary data.</text>
</comment>
<protein>
    <submittedName>
        <fullName evidence="1">Uncharacterized protein</fullName>
    </submittedName>
</protein>
<proteinExistence type="predicted"/>
<name>A0A918F6N9_9ACTN</name>
<accession>A0A918F6N9</accession>
<reference evidence="1" key="1">
    <citation type="journal article" date="2014" name="Int. J. Syst. Evol. Microbiol.">
        <title>Complete genome sequence of Corynebacterium casei LMG S-19264T (=DSM 44701T), isolated from a smear-ripened cheese.</title>
        <authorList>
            <consortium name="US DOE Joint Genome Institute (JGI-PGF)"/>
            <person name="Walter F."/>
            <person name="Albersmeier A."/>
            <person name="Kalinowski J."/>
            <person name="Ruckert C."/>
        </authorList>
    </citation>
    <scope>NUCLEOTIDE SEQUENCE</scope>
    <source>
        <strain evidence="1">JCM 4346</strain>
    </source>
</reference>